<dbReference type="GO" id="GO:0005680">
    <property type="term" value="C:anaphase-promoting complex"/>
    <property type="evidence" value="ECO:0007669"/>
    <property type="project" value="TreeGrafter"/>
</dbReference>
<feature type="domain" description="CDC20/Fizzy WD40" evidence="9">
    <location>
        <begin position="201"/>
        <end position="495"/>
    </location>
</feature>
<dbReference type="SMART" id="SM00320">
    <property type="entry name" value="WD40"/>
    <property type="match status" value="6"/>
</dbReference>
<feature type="repeat" description="WD" evidence="7">
    <location>
        <begin position="333"/>
        <end position="374"/>
    </location>
</feature>
<name>A0A0H5RRL4_9EUKA</name>
<dbReference type="SUPFAM" id="SSF50978">
    <property type="entry name" value="WD40 repeat-like"/>
    <property type="match status" value="1"/>
</dbReference>
<dbReference type="InterPro" id="IPR015943">
    <property type="entry name" value="WD40/YVTN_repeat-like_dom_sf"/>
</dbReference>
<sequence>MDGRPILKAVTPNQTFSPSQPLRGRNACTSTPMTKKGDVSRSRIASPFLTDKSAKTSSGSCRFIPNRQTAFGPLHEQCARKLFGESSDIVRKRERAGLADSNPPQLPEVNDADPIVESLANALPVKTKYDRSLMRALFDENPLQTAPNILQFSSPVLSENRPCRTNALLDNLLRYRNTGRVSLNHRFAKLRHICSTADRILDSPDLVDDYYLNPLHWGSQNIVAVALSNTVYLWNAITAKTSLFFRTSSANESATSLRWSDDGHKLAIGTSSSGIELLDVETRQRIQEIQGHNGRVSVLAWKPRSKNIFTSGGRDSSIKIYDLRQANCVIGQLNGHMQEVCGLQWSSDGTQLASGANDNLAMIWDVKAMTAPRLTLDKHRAAVKAIAWCPFQDRLLATGGGTADRCIRFWNSSTGSCIGGVDTQSQVCGLVWNAHEKELLSAHGFSKNQLTIWNYPTMTRIADLTGHTARVLHLTLSPDSTTVCSASADETLRFWKVFRSLGNKKPGTNREYASSQTCRSFQSINIR</sequence>
<proteinExistence type="inferred from homology"/>
<dbReference type="Pfam" id="PF24807">
    <property type="entry name" value="WD40_CDC20-Fz"/>
    <property type="match status" value="1"/>
</dbReference>
<evidence type="ECO:0000256" key="4">
    <source>
        <dbReference type="ARBA" id="ARBA00022737"/>
    </source>
</evidence>
<feature type="compositionally biased region" description="Polar residues" evidence="8">
    <location>
        <begin position="11"/>
        <end position="20"/>
    </location>
</feature>
<keyword evidence="6" id="KW-0131">Cell cycle</keyword>
<dbReference type="PANTHER" id="PTHR19918">
    <property type="entry name" value="CELL DIVISION CYCLE 20 CDC20 FIZZY -RELATED"/>
    <property type="match status" value="1"/>
</dbReference>
<dbReference type="Gene3D" id="2.130.10.10">
    <property type="entry name" value="YVTN repeat-like/Quinoprotein amine dehydrogenase"/>
    <property type="match status" value="1"/>
</dbReference>
<keyword evidence="2 7" id="KW-0853">WD repeat</keyword>
<comment type="similarity">
    <text evidence="1">Belongs to the WD repeat CDC20/Fizzy family.</text>
</comment>
<dbReference type="PANTHER" id="PTHR19918:SF8">
    <property type="entry name" value="FI02843P"/>
    <property type="match status" value="1"/>
</dbReference>
<feature type="region of interest" description="Disordered" evidence="8">
    <location>
        <begin position="11"/>
        <end position="41"/>
    </location>
</feature>
<protein>
    <recommendedName>
        <fullName evidence="9">CDC20/Fizzy WD40 domain-containing protein</fullName>
    </recommendedName>
</protein>
<dbReference type="GO" id="GO:1905786">
    <property type="term" value="P:positive regulation of anaphase-promoting complex-dependent catabolic process"/>
    <property type="evidence" value="ECO:0007669"/>
    <property type="project" value="TreeGrafter"/>
</dbReference>
<evidence type="ECO:0000256" key="3">
    <source>
        <dbReference type="ARBA" id="ARBA00022618"/>
    </source>
</evidence>
<dbReference type="GO" id="GO:0051301">
    <property type="term" value="P:cell division"/>
    <property type="evidence" value="ECO:0007669"/>
    <property type="project" value="UniProtKB-KW"/>
</dbReference>
<dbReference type="InterPro" id="IPR036322">
    <property type="entry name" value="WD40_repeat_dom_sf"/>
</dbReference>
<dbReference type="EMBL" id="HACM01010912">
    <property type="protein sequence ID" value="CRZ11354.1"/>
    <property type="molecule type" value="Transcribed_RNA"/>
</dbReference>
<keyword evidence="5" id="KW-0498">Mitosis</keyword>
<dbReference type="InterPro" id="IPR019775">
    <property type="entry name" value="WD40_repeat_CS"/>
</dbReference>
<dbReference type="PROSITE" id="PS50294">
    <property type="entry name" value="WD_REPEATS_REGION"/>
    <property type="match status" value="3"/>
</dbReference>
<feature type="repeat" description="WD" evidence="7">
    <location>
        <begin position="464"/>
        <end position="497"/>
    </location>
</feature>
<dbReference type="InterPro" id="IPR033010">
    <property type="entry name" value="Cdc20/Fizzy"/>
</dbReference>
<evidence type="ECO:0000256" key="2">
    <source>
        <dbReference type="ARBA" id="ARBA00022574"/>
    </source>
</evidence>
<evidence type="ECO:0000256" key="7">
    <source>
        <dbReference type="PROSITE-ProRule" id="PRU00221"/>
    </source>
</evidence>
<dbReference type="GO" id="GO:0031145">
    <property type="term" value="P:anaphase-promoting complex-dependent catabolic process"/>
    <property type="evidence" value="ECO:0007669"/>
    <property type="project" value="TreeGrafter"/>
</dbReference>
<dbReference type="InterPro" id="IPR001680">
    <property type="entry name" value="WD40_rpt"/>
</dbReference>
<evidence type="ECO:0000256" key="1">
    <source>
        <dbReference type="ARBA" id="ARBA00006445"/>
    </source>
</evidence>
<evidence type="ECO:0000313" key="10">
    <source>
        <dbReference type="EMBL" id="CRZ11354.1"/>
    </source>
</evidence>
<accession>A0A0H5RRL4</accession>
<dbReference type="GO" id="GO:1990757">
    <property type="term" value="F:ubiquitin ligase activator activity"/>
    <property type="evidence" value="ECO:0007669"/>
    <property type="project" value="TreeGrafter"/>
</dbReference>
<dbReference type="GO" id="GO:0010997">
    <property type="term" value="F:anaphase-promoting complex binding"/>
    <property type="evidence" value="ECO:0007669"/>
    <property type="project" value="InterPro"/>
</dbReference>
<evidence type="ECO:0000259" key="9">
    <source>
        <dbReference type="Pfam" id="PF24807"/>
    </source>
</evidence>
<dbReference type="CDD" id="cd00200">
    <property type="entry name" value="WD40"/>
    <property type="match status" value="1"/>
</dbReference>
<keyword evidence="4" id="KW-0677">Repeat</keyword>
<evidence type="ECO:0000256" key="6">
    <source>
        <dbReference type="ARBA" id="ARBA00023306"/>
    </source>
</evidence>
<evidence type="ECO:0000256" key="5">
    <source>
        <dbReference type="ARBA" id="ARBA00022776"/>
    </source>
</evidence>
<dbReference type="InterPro" id="IPR056150">
    <property type="entry name" value="WD40_CDC20-Fz"/>
</dbReference>
<dbReference type="PROSITE" id="PS50082">
    <property type="entry name" value="WD_REPEATS_2"/>
    <property type="match status" value="3"/>
</dbReference>
<dbReference type="AlphaFoldDB" id="A0A0H5RRL4"/>
<feature type="repeat" description="WD" evidence="7">
    <location>
        <begin position="289"/>
        <end position="331"/>
    </location>
</feature>
<keyword evidence="3" id="KW-0132">Cell division</keyword>
<evidence type="ECO:0000256" key="8">
    <source>
        <dbReference type="SAM" id="MobiDB-lite"/>
    </source>
</evidence>
<dbReference type="PROSITE" id="PS00678">
    <property type="entry name" value="WD_REPEATS_1"/>
    <property type="match status" value="1"/>
</dbReference>
<reference evidence="10" key="1">
    <citation type="submission" date="2015-04" db="EMBL/GenBank/DDBJ databases">
        <title>The genome sequence of the plant pathogenic Rhizarian Plasmodiophora brassicae reveals insights in its biotrophic life cycle and the origin of chitin synthesis.</title>
        <authorList>
            <person name="Schwelm A."/>
            <person name="Fogelqvist J."/>
            <person name="Knaust A."/>
            <person name="Julke S."/>
            <person name="Lilja T."/>
            <person name="Dhandapani V."/>
            <person name="Bonilla-Rosso G."/>
            <person name="Karlsson M."/>
            <person name="Shevchenko A."/>
            <person name="Choi S.R."/>
            <person name="Kim H.G."/>
            <person name="Park J.Y."/>
            <person name="Lim Y.P."/>
            <person name="Ludwig-Muller J."/>
            <person name="Dixelius C."/>
        </authorList>
    </citation>
    <scope>NUCLEOTIDE SEQUENCE</scope>
    <source>
        <tissue evidence="10">Potato root galls</tissue>
    </source>
</reference>
<organism evidence="10">
    <name type="scientific">Spongospora subterranea</name>
    <dbReference type="NCBI Taxonomy" id="70186"/>
    <lineage>
        <taxon>Eukaryota</taxon>
        <taxon>Sar</taxon>
        <taxon>Rhizaria</taxon>
        <taxon>Endomyxa</taxon>
        <taxon>Phytomyxea</taxon>
        <taxon>Plasmodiophorida</taxon>
        <taxon>Plasmodiophoridae</taxon>
        <taxon>Spongospora</taxon>
    </lineage>
</organism>